<keyword evidence="16 19" id="KW-0408">Iron</keyword>
<dbReference type="Pfam" id="PF13442">
    <property type="entry name" value="Cytochrome_CBB3"/>
    <property type="match status" value="2"/>
</dbReference>
<dbReference type="PANTHER" id="PTHR33751">
    <property type="entry name" value="CBB3-TYPE CYTOCHROME C OXIDASE SUBUNIT FIXP"/>
    <property type="match status" value="1"/>
</dbReference>
<evidence type="ECO:0000256" key="15">
    <source>
        <dbReference type="ARBA" id="ARBA00023002"/>
    </source>
</evidence>
<dbReference type="PROSITE" id="PS51007">
    <property type="entry name" value="CYTC"/>
    <property type="match status" value="2"/>
</dbReference>
<dbReference type="EMBL" id="CP136921">
    <property type="protein sequence ID" value="WOO32317.1"/>
    <property type="molecule type" value="Genomic_DNA"/>
</dbReference>
<keyword evidence="8 19" id="KW-0679">Respiratory chain</keyword>
<keyword evidence="4 19" id="KW-0813">Transport</keyword>
<keyword evidence="11" id="KW-0677">Repeat</keyword>
<organism evidence="22 23">
    <name type="scientific">Diaphorobacter limosus</name>
    <dbReference type="NCBI Taxonomy" id="3036128"/>
    <lineage>
        <taxon>Bacteria</taxon>
        <taxon>Pseudomonadati</taxon>
        <taxon>Pseudomonadota</taxon>
        <taxon>Betaproteobacteria</taxon>
        <taxon>Burkholderiales</taxon>
        <taxon>Comamonadaceae</taxon>
        <taxon>Diaphorobacter</taxon>
    </lineage>
</organism>
<keyword evidence="9 20" id="KW-0812">Transmembrane</keyword>
<evidence type="ECO:0000256" key="7">
    <source>
        <dbReference type="ARBA" id="ARBA00022617"/>
    </source>
</evidence>
<evidence type="ECO:0000256" key="16">
    <source>
        <dbReference type="ARBA" id="ARBA00023004"/>
    </source>
</evidence>
<evidence type="ECO:0000256" key="9">
    <source>
        <dbReference type="ARBA" id="ARBA00022692"/>
    </source>
</evidence>
<keyword evidence="7 19" id="KW-0349">Heme</keyword>
<comment type="subunit">
    <text evidence="19">Component of the cbb3-type cytochrome c oxidase.</text>
</comment>
<accession>A0ABZ0J5D8</accession>
<dbReference type="InterPro" id="IPR032858">
    <property type="entry name" value="CcoP_N"/>
</dbReference>
<dbReference type="InterPro" id="IPR036909">
    <property type="entry name" value="Cyt_c-like_dom_sf"/>
</dbReference>
<dbReference type="NCBIfam" id="TIGR00782">
    <property type="entry name" value="ccoP"/>
    <property type="match status" value="1"/>
</dbReference>
<dbReference type="SUPFAM" id="SSF46626">
    <property type="entry name" value="Cytochrome c"/>
    <property type="match status" value="2"/>
</dbReference>
<feature type="transmembrane region" description="Helical" evidence="20">
    <location>
        <begin position="6"/>
        <end position="30"/>
    </location>
</feature>
<reference evidence="22 23" key="1">
    <citation type="submission" date="2023-03" db="EMBL/GenBank/DDBJ databases">
        <title>Diaphorobacter basophil sp. nov., isolated from a sewage-treatment plant.</title>
        <authorList>
            <person name="Yang K."/>
        </authorList>
    </citation>
    <scope>NUCLEOTIDE SEQUENCE [LARGE SCALE GENOMIC DNA]</scope>
    <source>
        <strain evidence="22 23">Y-1</strain>
    </source>
</reference>
<dbReference type="Gene3D" id="1.10.760.10">
    <property type="entry name" value="Cytochrome c-like domain"/>
    <property type="match status" value="2"/>
</dbReference>
<feature type="transmembrane region" description="Helical" evidence="20">
    <location>
        <begin position="62"/>
        <end position="81"/>
    </location>
</feature>
<evidence type="ECO:0000256" key="19">
    <source>
        <dbReference type="PIRNR" id="PIRNR000006"/>
    </source>
</evidence>
<keyword evidence="14 20" id="KW-1133">Transmembrane helix</keyword>
<comment type="cofactor">
    <cofactor evidence="19">
        <name>heme c</name>
        <dbReference type="ChEBI" id="CHEBI:61717"/>
    </cofactor>
    <text evidence="19">Binds 2 heme C groups per subunit.</text>
</comment>
<evidence type="ECO:0000259" key="21">
    <source>
        <dbReference type="PROSITE" id="PS51007"/>
    </source>
</evidence>
<comment type="function">
    <text evidence="19">C-type cytochrome. Part of the cbb3-type cytochrome c oxidase complex.</text>
</comment>
<evidence type="ECO:0000256" key="8">
    <source>
        <dbReference type="ARBA" id="ARBA00022660"/>
    </source>
</evidence>
<keyword evidence="6 19" id="KW-0997">Cell inner membrane</keyword>
<keyword evidence="23" id="KW-1185">Reference proteome</keyword>
<sequence length="304" mass="32955">MSDFTSNFWSIYVAGITLAGIIACALLLWLTSRKKIESAADNTTGHVWDVDLREMNNPMPRWWMWLFVITIVFAFAYLAAYPGLGTFKGQLGWTQVGEYQAEVDKANAELQPLYARFDSMKTEDIAADQAAMAIGERLFMNNCAQCHGSDARGSKSFPNLSDKDWLHGGTPDDIRKTIHDGRVGVMPPMAAAVGSPDDVRNLAQYVLSLSGSPHDSLKASLGKAKFTACAACHGMDGKGMTAMGAPNLTDDIWLHGWGEAAIVAMINDGKTNQMPAQAGKLTDQQINVLTAYVWGMSNKPGAAK</sequence>
<dbReference type="RefSeq" id="WP_317701778.1">
    <property type="nucleotide sequence ID" value="NZ_CP136921.1"/>
</dbReference>
<evidence type="ECO:0000256" key="6">
    <source>
        <dbReference type="ARBA" id="ARBA00022519"/>
    </source>
</evidence>
<dbReference type="InterPro" id="IPR004678">
    <property type="entry name" value="Cyt_c_oxidase_cbb3_su3"/>
</dbReference>
<proteinExistence type="inferred from homology"/>
<keyword evidence="5 19" id="KW-1003">Cell membrane</keyword>
<comment type="subcellular location">
    <subcellularLocation>
        <location evidence="1 19">Cell inner membrane</location>
    </subcellularLocation>
</comment>
<evidence type="ECO:0000256" key="4">
    <source>
        <dbReference type="ARBA" id="ARBA00022448"/>
    </source>
</evidence>
<name>A0ABZ0J5D8_9BURK</name>
<keyword evidence="17 19" id="KW-0406">Ion transport</keyword>
<evidence type="ECO:0000256" key="14">
    <source>
        <dbReference type="ARBA" id="ARBA00022989"/>
    </source>
</evidence>
<keyword evidence="12 19" id="KW-0375">Hydrogen ion transport</keyword>
<evidence type="ECO:0000313" key="22">
    <source>
        <dbReference type="EMBL" id="WOO32317.1"/>
    </source>
</evidence>
<comment type="similarity">
    <text evidence="3 19">Belongs to the CcoP / FixP family.</text>
</comment>
<evidence type="ECO:0000256" key="20">
    <source>
        <dbReference type="SAM" id="Phobius"/>
    </source>
</evidence>
<dbReference type="Proteomes" id="UP001303211">
    <property type="component" value="Chromosome"/>
</dbReference>
<gene>
    <name evidence="22" type="primary">ccoP</name>
    <name evidence="22" type="ORF">P4826_18335</name>
</gene>
<comment type="pathway">
    <text evidence="2 19">Energy metabolism; oxidative phosphorylation.</text>
</comment>
<evidence type="ECO:0000256" key="10">
    <source>
        <dbReference type="ARBA" id="ARBA00022723"/>
    </source>
</evidence>
<evidence type="ECO:0000256" key="17">
    <source>
        <dbReference type="ARBA" id="ARBA00023065"/>
    </source>
</evidence>
<evidence type="ECO:0000256" key="1">
    <source>
        <dbReference type="ARBA" id="ARBA00004533"/>
    </source>
</evidence>
<evidence type="ECO:0000256" key="3">
    <source>
        <dbReference type="ARBA" id="ARBA00006113"/>
    </source>
</evidence>
<evidence type="ECO:0000256" key="18">
    <source>
        <dbReference type="ARBA" id="ARBA00023136"/>
    </source>
</evidence>
<dbReference type="Pfam" id="PF14715">
    <property type="entry name" value="FixP_N"/>
    <property type="match status" value="1"/>
</dbReference>
<evidence type="ECO:0000256" key="12">
    <source>
        <dbReference type="ARBA" id="ARBA00022781"/>
    </source>
</evidence>
<feature type="domain" description="Cytochrome c" evidence="21">
    <location>
        <begin position="217"/>
        <end position="297"/>
    </location>
</feature>
<keyword evidence="10 19" id="KW-0479">Metal-binding</keyword>
<dbReference type="Gene3D" id="6.10.280.130">
    <property type="match status" value="1"/>
</dbReference>
<evidence type="ECO:0000256" key="2">
    <source>
        <dbReference type="ARBA" id="ARBA00004673"/>
    </source>
</evidence>
<feature type="domain" description="Cytochrome c" evidence="21">
    <location>
        <begin position="130"/>
        <end position="210"/>
    </location>
</feature>
<evidence type="ECO:0000256" key="5">
    <source>
        <dbReference type="ARBA" id="ARBA00022475"/>
    </source>
</evidence>
<evidence type="ECO:0000256" key="11">
    <source>
        <dbReference type="ARBA" id="ARBA00022737"/>
    </source>
</evidence>
<evidence type="ECO:0000256" key="13">
    <source>
        <dbReference type="ARBA" id="ARBA00022982"/>
    </source>
</evidence>
<dbReference type="InterPro" id="IPR038414">
    <property type="entry name" value="CcoP_N_sf"/>
</dbReference>
<dbReference type="PRINTS" id="PR00605">
    <property type="entry name" value="CYTCHROMECIC"/>
</dbReference>
<protein>
    <recommendedName>
        <fullName evidence="19">Cbb3-type cytochrome c oxidase subunit</fullName>
    </recommendedName>
</protein>
<keyword evidence="13 19" id="KW-0249">Electron transport</keyword>
<evidence type="ECO:0000313" key="23">
    <source>
        <dbReference type="Proteomes" id="UP001303211"/>
    </source>
</evidence>
<dbReference type="InterPro" id="IPR008168">
    <property type="entry name" value="Cyt_C_IC"/>
</dbReference>
<keyword evidence="15 19" id="KW-0560">Oxidoreductase</keyword>
<dbReference type="InterPro" id="IPR009056">
    <property type="entry name" value="Cyt_c-like_dom"/>
</dbReference>
<dbReference type="PIRSF" id="PIRSF000006">
    <property type="entry name" value="Cbb3-Cox_fixP"/>
    <property type="match status" value="1"/>
</dbReference>
<dbReference type="InterPro" id="IPR050597">
    <property type="entry name" value="Cytochrome_c_Oxidase_Subunit"/>
</dbReference>
<keyword evidence="18 19" id="KW-0472">Membrane</keyword>
<dbReference type="PANTHER" id="PTHR33751:SF1">
    <property type="entry name" value="CBB3-TYPE CYTOCHROME C OXIDASE SUBUNIT FIXP"/>
    <property type="match status" value="1"/>
</dbReference>